<keyword evidence="3" id="KW-0067">ATP-binding</keyword>
<dbReference type="InterPro" id="IPR041682">
    <property type="entry name" value="AAA_14"/>
</dbReference>
<dbReference type="InterPro" id="IPR027417">
    <property type="entry name" value="P-loop_NTPase"/>
</dbReference>
<dbReference type="Pfam" id="PF13635">
    <property type="entry name" value="DUF4143"/>
    <property type="match status" value="1"/>
</dbReference>
<dbReference type="OrthoDB" id="128089at2"/>
<proteinExistence type="predicted"/>
<gene>
    <name evidence="3" type="ORF">FAB82_06350</name>
</gene>
<name>A0A4S8QD34_9ACTN</name>
<accession>A0A4S8QD34</accession>
<dbReference type="GO" id="GO:0005524">
    <property type="term" value="F:ATP binding"/>
    <property type="evidence" value="ECO:0007669"/>
    <property type="project" value="UniProtKB-KW"/>
</dbReference>
<dbReference type="PANTHER" id="PTHR43566">
    <property type="entry name" value="CONSERVED PROTEIN"/>
    <property type="match status" value="1"/>
</dbReference>
<evidence type="ECO:0000313" key="4">
    <source>
        <dbReference type="Proteomes" id="UP000308760"/>
    </source>
</evidence>
<evidence type="ECO:0000259" key="1">
    <source>
        <dbReference type="Pfam" id="PF13173"/>
    </source>
</evidence>
<evidence type="ECO:0000259" key="2">
    <source>
        <dbReference type="Pfam" id="PF13635"/>
    </source>
</evidence>
<comment type="caution">
    <text evidence="3">The sequence shown here is derived from an EMBL/GenBank/DDBJ whole genome shotgun (WGS) entry which is preliminary data.</text>
</comment>
<dbReference type="AlphaFoldDB" id="A0A4S8QD34"/>
<dbReference type="EMBL" id="STGY01000025">
    <property type="protein sequence ID" value="THV42278.1"/>
    <property type="molecule type" value="Genomic_DNA"/>
</dbReference>
<dbReference type="InterPro" id="IPR025420">
    <property type="entry name" value="DUF4143"/>
</dbReference>
<reference evidence="3 4" key="2">
    <citation type="submission" date="2019-05" db="EMBL/GenBank/DDBJ databases">
        <title>Glycomyces buryatensis sp. nov.</title>
        <authorList>
            <person name="Nikitina E."/>
        </authorList>
    </citation>
    <scope>NUCLEOTIDE SEQUENCE [LARGE SCALE GENOMIC DNA]</scope>
    <source>
        <strain evidence="3 4">18</strain>
    </source>
</reference>
<sequence length="415" mass="45993">MEPHRPYIDRIIDPILLELFATLPALMLTGPRATGKTTTAARLAESVLRFDKREQAAVFEADPDAALASFPEPILIDEWQLVPNVLGAVKRAVDADHRPGRFILTGSSRDQLDSQMWPGTGRIVQKSMTGLTRREIEGDPTRVPFIDRVAAEGHKAVAPSPTDLGLADYLDLALSGGFPEPLSYPPGLARDDWFASYINQLVTRDAQGLDGHRDPVRLRRFFTVLALTSAGIVTDKTLYDKAEVNRATAVAYQQLLEALFILYRVPAWSTNRLKRLTKAPKRYLADPALLCSAAGLDRIGIMRDADLLGRVIDTFVTAQLRGEVAACRTRPEFFHLRQEDGAHEVDLVIELADQRVIAVEIKADSTPTRKAARHLIWMRDALGDQFAHGLLLHTGPMATQMDERITAAPISAIWR</sequence>
<keyword evidence="3" id="KW-0547">Nucleotide-binding</keyword>
<dbReference type="RefSeq" id="WP_136533711.1">
    <property type="nucleotide sequence ID" value="NZ_STGY01000025.1"/>
</dbReference>
<keyword evidence="4" id="KW-1185">Reference proteome</keyword>
<dbReference type="Pfam" id="PF13173">
    <property type="entry name" value="AAA_14"/>
    <property type="match status" value="1"/>
</dbReference>
<dbReference type="SUPFAM" id="SSF52540">
    <property type="entry name" value="P-loop containing nucleoside triphosphate hydrolases"/>
    <property type="match status" value="1"/>
</dbReference>
<dbReference type="Proteomes" id="UP000308760">
    <property type="component" value="Unassembled WGS sequence"/>
</dbReference>
<feature type="domain" description="DUF4143" evidence="2">
    <location>
        <begin position="204"/>
        <end position="363"/>
    </location>
</feature>
<protein>
    <submittedName>
        <fullName evidence="3">ATP-binding protein</fullName>
    </submittedName>
</protein>
<evidence type="ECO:0000313" key="3">
    <source>
        <dbReference type="EMBL" id="THV42278.1"/>
    </source>
</evidence>
<feature type="domain" description="AAA" evidence="1">
    <location>
        <begin position="25"/>
        <end position="136"/>
    </location>
</feature>
<dbReference type="PANTHER" id="PTHR43566:SF2">
    <property type="entry name" value="DUF4143 DOMAIN-CONTAINING PROTEIN"/>
    <property type="match status" value="1"/>
</dbReference>
<reference evidence="4" key="1">
    <citation type="submission" date="2019-04" db="EMBL/GenBank/DDBJ databases">
        <title>Nocardioides xinjiangensis sp. nov.</title>
        <authorList>
            <person name="Liu S."/>
        </authorList>
    </citation>
    <scope>NUCLEOTIDE SEQUENCE [LARGE SCALE GENOMIC DNA]</scope>
    <source>
        <strain evidence="4">18</strain>
    </source>
</reference>
<organism evidence="3 4">
    <name type="scientific">Glycomyces buryatensis</name>
    <dbReference type="NCBI Taxonomy" id="2570927"/>
    <lineage>
        <taxon>Bacteria</taxon>
        <taxon>Bacillati</taxon>
        <taxon>Actinomycetota</taxon>
        <taxon>Actinomycetes</taxon>
        <taxon>Glycomycetales</taxon>
        <taxon>Glycomycetaceae</taxon>
        <taxon>Glycomyces</taxon>
    </lineage>
</organism>